<proteinExistence type="predicted"/>
<comment type="caution">
    <text evidence="1">The sequence shown here is derived from an EMBL/GenBank/DDBJ whole genome shotgun (WGS) entry which is preliminary data.</text>
</comment>
<gene>
    <name evidence="1" type="ORF">SVIO_076890</name>
</gene>
<accession>A0A4D4LCY7</accession>
<evidence type="ECO:0000313" key="2">
    <source>
        <dbReference type="Proteomes" id="UP000301309"/>
    </source>
</evidence>
<dbReference type="Proteomes" id="UP000301309">
    <property type="component" value="Unassembled WGS sequence"/>
</dbReference>
<sequence>METAEGVDAVETADAVETVETADGASGADVARGGGVVIDTFLFPGCGRSWPPVVITAGERTRAEAVCPAAATESSARRRNR</sequence>
<dbReference type="AlphaFoldDB" id="A0A4D4LCY7"/>
<dbReference type="EMBL" id="BJHW01000001">
    <property type="protein sequence ID" value="GDY57066.1"/>
    <property type="molecule type" value="Genomic_DNA"/>
</dbReference>
<organism evidence="1 2">
    <name type="scientific">Streptomyces violaceusniger</name>
    <dbReference type="NCBI Taxonomy" id="68280"/>
    <lineage>
        <taxon>Bacteria</taxon>
        <taxon>Bacillati</taxon>
        <taxon>Actinomycetota</taxon>
        <taxon>Actinomycetes</taxon>
        <taxon>Kitasatosporales</taxon>
        <taxon>Streptomycetaceae</taxon>
        <taxon>Streptomyces</taxon>
        <taxon>Streptomyces violaceusniger group</taxon>
    </lineage>
</organism>
<protein>
    <submittedName>
        <fullName evidence="1">Uncharacterized protein</fullName>
    </submittedName>
</protein>
<name>A0A4D4LCY7_STRVO</name>
<keyword evidence="2" id="KW-1185">Reference proteome</keyword>
<reference evidence="1 2" key="1">
    <citation type="journal article" date="2020" name="Int. J. Syst. Evol. Microbiol.">
        <title>Reclassification of Streptomyces castelarensis and Streptomyces sporoclivatus as later heterotypic synonyms of Streptomyces antimycoticus.</title>
        <authorList>
            <person name="Komaki H."/>
            <person name="Tamura T."/>
        </authorList>
    </citation>
    <scope>NUCLEOTIDE SEQUENCE [LARGE SCALE GENOMIC DNA]</scope>
    <source>
        <strain evidence="1 2">NBRC 13459</strain>
    </source>
</reference>
<evidence type="ECO:0000313" key="1">
    <source>
        <dbReference type="EMBL" id="GDY57066.1"/>
    </source>
</evidence>